<dbReference type="AlphaFoldDB" id="J4GQP1"/>
<dbReference type="OrthoDB" id="2788388at2759"/>
<dbReference type="Proteomes" id="UP000006352">
    <property type="component" value="Unassembled WGS sequence"/>
</dbReference>
<proteinExistence type="predicted"/>
<organism evidence="1 2">
    <name type="scientific">Fibroporia radiculosa</name>
    <dbReference type="NCBI Taxonomy" id="599839"/>
    <lineage>
        <taxon>Eukaryota</taxon>
        <taxon>Fungi</taxon>
        <taxon>Dikarya</taxon>
        <taxon>Basidiomycota</taxon>
        <taxon>Agaricomycotina</taxon>
        <taxon>Agaricomycetes</taxon>
        <taxon>Polyporales</taxon>
        <taxon>Fibroporiaceae</taxon>
        <taxon>Fibroporia</taxon>
    </lineage>
</organism>
<sequence>MTAYTTSSVHTPLLSLHEADSDHPISFPFALRNPNFEEAPLRARFHHTGVVNVRGMDIMSFCTTITAPGLRRIARQVWKMTIDFEDIRPTHEGLELVSTTLTSLTSCTDLTLLGLPSVEKDGWILRDTTFQLERFATNLSPTSPDVLAFLEGQSHITELNTMCPHPHVVRPEAMHQPVPFPNELIPALNTVECPAPFLVSLLCPAPDVRPLTSLRVDLSTQNAQVTESEALTALGTISENVGRLSLRRSMCRTTAMPRHVVEQNLTGAIDQLATKSPWKKLRFLEMRDGMYDLGTIPRLAGVISTCFPHIETLVWAPSGYPGGSRVVTAYIGSIFLTFCRSLRQFVCLDNTSDPENKRYMSVEKQSGGKMSQSEIDANDAENMWRTVTI</sequence>
<dbReference type="EMBL" id="HE797103">
    <property type="protein sequence ID" value="CCM03145.1"/>
    <property type="molecule type" value="Genomic_DNA"/>
</dbReference>
<accession>J4GQP1</accession>
<dbReference type="HOGENOM" id="CLU_789972_0_0_1"/>
<name>J4GQP1_9APHY</name>
<dbReference type="GeneID" id="24098056"/>
<reference evidence="1 2" key="1">
    <citation type="journal article" date="2012" name="Appl. Environ. Microbiol.">
        <title>Short-read sequencing for genomic analysis of the brown rot fungus Fibroporia radiculosa.</title>
        <authorList>
            <person name="Tang J.D."/>
            <person name="Perkins A.D."/>
            <person name="Sonstegard T.S."/>
            <person name="Schroeder S.G."/>
            <person name="Burgess S.C."/>
            <person name="Diehl S.V."/>
        </authorList>
    </citation>
    <scope>NUCLEOTIDE SEQUENCE [LARGE SCALE GENOMIC DNA]</scope>
    <source>
        <strain evidence="1 2">TFFH 294</strain>
    </source>
</reference>
<protein>
    <recommendedName>
        <fullName evidence="3">F-box domain-containing protein</fullName>
    </recommendedName>
</protein>
<evidence type="ECO:0008006" key="3">
    <source>
        <dbReference type="Google" id="ProtNLM"/>
    </source>
</evidence>
<dbReference type="RefSeq" id="XP_012182428.1">
    <property type="nucleotide sequence ID" value="XM_012327038.1"/>
</dbReference>
<evidence type="ECO:0000313" key="2">
    <source>
        <dbReference type="Proteomes" id="UP000006352"/>
    </source>
</evidence>
<keyword evidence="2" id="KW-1185">Reference proteome</keyword>
<evidence type="ECO:0000313" key="1">
    <source>
        <dbReference type="EMBL" id="CCM03145.1"/>
    </source>
</evidence>
<gene>
    <name evidence="1" type="ORF">FIBRA_05267</name>
</gene>
<dbReference type="InParanoid" id="J4GQP1"/>